<proteinExistence type="predicted"/>
<feature type="region of interest" description="Disordered" evidence="1">
    <location>
        <begin position="42"/>
        <end position="92"/>
    </location>
</feature>
<reference evidence="3" key="1">
    <citation type="submission" date="2021-02" db="EMBL/GenBank/DDBJ databases">
        <authorList>
            <person name="Dougan E. K."/>
            <person name="Rhodes N."/>
            <person name="Thang M."/>
            <person name="Chan C."/>
        </authorList>
    </citation>
    <scope>NUCLEOTIDE SEQUENCE</scope>
</reference>
<evidence type="ECO:0000256" key="1">
    <source>
        <dbReference type="SAM" id="MobiDB-lite"/>
    </source>
</evidence>
<evidence type="ECO:0000313" key="6">
    <source>
        <dbReference type="Proteomes" id="UP000654075"/>
    </source>
</evidence>
<dbReference type="EMBL" id="CAJNNW010030302">
    <property type="protein sequence ID" value="CAE8703053.1"/>
    <property type="molecule type" value="Genomic_DNA"/>
</dbReference>
<feature type="compositionally biased region" description="Polar residues" evidence="1">
    <location>
        <begin position="69"/>
        <end position="85"/>
    </location>
</feature>
<dbReference type="AlphaFoldDB" id="A0A813E8K8"/>
<dbReference type="EMBL" id="CAJNNV010001590">
    <property type="protein sequence ID" value="CAE8585358.1"/>
    <property type="molecule type" value="Genomic_DNA"/>
</dbReference>
<dbReference type="Proteomes" id="UP000626109">
    <property type="component" value="Unassembled WGS sequence"/>
</dbReference>
<dbReference type="EMBL" id="CAJNNW010033182">
    <property type="protein sequence ID" value="CAE8717584.1"/>
    <property type="molecule type" value="Genomic_DNA"/>
</dbReference>
<evidence type="ECO:0000313" key="4">
    <source>
        <dbReference type="EMBL" id="CAE8703053.1"/>
    </source>
</evidence>
<protein>
    <submittedName>
        <fullName evidence="3">Uncharacterized protein</fullName>
    </submittedName>
</protein>
<dbReference type="EMBL" id="CAJNNV010009502">
    <property type="protein sequence ID" value="CAE8597447.1"/>
    <property type="molecule type" value="Genomic_DNA"/>
</dbReference>
<gene>
    <name evidence="3" type="ORF">PGLA1383_LOCUS15892</name>
    <name evidence="2" type="ORF">PGLA1383_LOCUS4266</name>
    <name evidence="4" type="ORF">PGLA2088_LOCUS32703</name>
    <name evidence="5" type="ORF">PGLA2088_LOCUS39606</name>
</gene>
<name>A0A813E8K8_POLGL</name>
<dbReference type="Proteomes" id="UP000654075">
    <property type="component" value="Unassembled WGS sequence"/>
</dbReference>
<evidence type="ECO:0000313" key="3">
    <source>
        <dbReference type="EMBL" id="CAE8597447.1"/>
    </source>
</evidence>
<accession>A0A813E8K8</accession>
<comment type="caution">
    <text evidence="3">The sequence shown here is derived from an EMBL/GenBank/DDBJ whole genome shotgun (WGS) entry which is preliminary data.</text>
</comment>
<evidence type="ECO:0000313" key="5">
    <source>
        <dbReference type="EMBL" id="CAE8717584.1"/>
    </source>
</evidence>
<sequence length="122" mass="13266">MGLGMSSACSNCRDRVTLEVWEMPYESEADQEFMVEACDHEKREPFREEETTTEALGTSGRSLGRPRPLSSTQGKGALRTSTPAQGTRHHASMQVRVISTSCLEGSPARQCGDISSNVSEAV</sequence>
<keyword evidence="6" id="KW-1185">Reference proteome</keyword>
<evidence type="ECO:0000313" key="2">
    <source>
        <dbReference type="EMBL" id="CAE8585358.1"/>
    </source>
</evidence>
<organism evidence="3 6">
    <name type="scientific">Polarella glacialis</name>
    <name type="common">Dinoflagellate</name>
    <dbReference type="NCBI Taxonomy" id="89957"/>
    <lineage>
        <taxon>Eukaryota</taxon>
        <taxon>Sar</taxon>
        <taxon>Alveolata</taxon>
        <taxon>Dinophyceae</taxon>
        <taxon>Suessiales</taxon>
        <taxon>Suessiaceae</taxon>
        <taxon>Polarella</taxon>
    </lineage>
</organism>